<dbReference type="EMBL" id="LNXU01000018">
    <property type="protein sequence ID" value="KTC73830.1"/>
    <property type="molecule type" value="Genomic_DNA"/>
</dbReference>
<name>A0A0W0RRZ5_LEGBO</name>
<gene>
    <name evidence="2" type="ORF">Lboz_1724</name>
</gene>
<dbReference type="GO" id="GO:0016787">
    <property type="term" value="F:hydrolase activity"/>
    <property type="evidence" value="ECO:0007669"/>
    <property type="project" value="UniProtKB-KW"/>
</dbReference>
<dbReference type="InterPro" id="IPR000073">
    <property type="entry name" value="AB_hydrolase_1"/>
</dbReference>
<comment type="caution">
    <text evidence="2">The sequence shown here is derived from an EMBL/GenBank/DDBJ whole genome shotgun (WGS) entry which is preliminary data.</text>
</comment>
<keyword evidence="3" id="KW-1185">Reference proteome</keyword>
<evidence type="ECO:0000259" key="1">
    <source>
        <dbReference type="Pfam" id="PF12697"/>
    </source>
</evidence>
<dbReference type="AlphaFoldDB" id="A0A0W0RRZ5"/>
<sequence length="275" mass="31594">MKYTKYGYRINQLTESHGFSWLFLPGGPGLGSEYLADLCHKLYLPGSIFLLDFPQDGTNTQGELSIKYWQEGLIDLLKSFHQPVLVTHSFAGMFALNLPELKNYLTGLVLMNTTTKNSFFEHVSAMQQQHHLPDLLPAATQYHLSPSDETYKEFWNTYKYYCFTADELTEGEKILPLFAFNNTAYYHAIEHFYPDYSCKWFPESIPTMTIASENDFICPPKIFLENKGFQGKNTINKIIAQAGHVPWLMAFNQVQQCFNDFIIELNSATMNRALA</sequence>
<dbReference type="Gene3D" id="3.40.50.1820">
    <property type="entry name" value="alpha/beta hydrolase"/>
    <property type="match status" value="1"/>
</dbReference>
<keyword evidence="2" id="KW-0378">Hydrolase</keyword>
<dbReference type="PATRIC" id="fig|447.4.peg.1837"/>
<protein>
    <submittedName>
        <fullName evidence="2">Hydrolases or acyltransferases (Alpha/beta hydrolase superfamily)</fullName>
    </submittedName>
</protein>
<keyword evidence="2" id="KW-0012">Acyltransferase</keyword>
<dbReference type="Proteomes" id="UP000054695">
    <property type="component" value="Unassembled WGS sequence"/>
</dbReference>
<dbReference type="InterPro" id="IPR029058">
    <property type="entry name" value="AB_hydrolase_fold"/>
</dbReference>
<dbReference type="OrthoDB" id="9796770at2"/>
<organism evidence="2 3">
    <name type="scientific">Legionella bozemanae</name>
    <name type="common">Fluoribacter bozemanae</name>
    <dbReference type="NCBI Taxonomy" id="447"/>
    <lineage>
        <taxon>Bacteria</taxon>
        <taxon>Pseudomonadati</taxon>
        <taxon>Pseudomonadota</taxon>
        <taxon>Gammaproteobacteria</taxon>
        <taxon>Legionellales</taxon>
        <taxon>Legionellaceae</taxon>
        <taxon>Legionella</taxon>
    </lineage>
</organism>
<accession>A0A0W0RRZ5</accession>
<reference evidence="2 3" key="1">
    <citation type="submission" date="2015-11" db="EMBL/GenBank/DDBJ databases">
        <title>Genomic analysis of 38 Legionella species identifies large and diverse effector repertoires.</title>
        <authorList>
            <person name="Burstein D."/>
            <person name="Amaro F."/>
            <person name="Zusman T."/>
            <person name="Lifshitz Z."/>
            <person name="Cohen O."/>
            <person name="Gilbert J.A."/>
            <person name="Pupko T."/>
            <person name="Shuman H.A."/>
            <person name="Segal G."/>
        </authorList>
    </citation>
    <scope>NUCLEOTIDE SEQUENCE [LARGE SCALE GENOMIC DNA]</scope>
    <source>
        <strain evidence="2 3">WIGA</strain>
    </source>
</reference>
<evidence type="ECO:0000313" key="2">
    <source>
        <dbReference type="EMBL" id="KTC73830.1"/>
    </source>
</evidence>
<dbReference type="RefSeq" id="WP_058459379.1">
    <property type="nucleotide sequence ID" value="NZ_CAAAIY010000035.1"/>
</dbReference>
<keyword evidence="2" id="KW-0808">Transferase</keyword>
<dbReference type="GO" id="GO:0016746">
    <property type="term" value="F:acyltransferase activity"/>
    <property type="evidence" value="ECO:0007669"/>
    <property type="project" value="UniProtKB-KW"/>
</dbReference>
<dbReference type="SUPFAM" id="SSF53474">
    <property type="entry name" value="alpha/beta-Hydrolases"/>
    <property type="match status" value="1"/>
</dbReference>
<dbReference type="Pfam" id="PF12697">
    <property type="entry name" value="Abhydrolase_6"/>
    <property type="match status" value="1"/>
</dbReference>
<feature type="domain" description="AB hydrolase-1" evidence="1">
    <location>
        <begin position="22"/>
        <end position="248"/>
    </location>
</feature>
<proteinExistence type="predicted"/>
<dbReference type="STRING" id="447.Lboz_1724"/>
<evidence type="ECO:0000313" key="3">
    <source>
        <dbReference type="Proteomes" id="UP000054695"/>
    </source>
</evidence>